<dbReference type="Proteomes" id="UP000194641">
    <property type="component" value="Unassembled WGS sequence"/>
</dbReference>
<accession>A0A252ANY1</accession>
<name>A0A252ANY1_9PROT</name>
<evidence type="ECO:0000313" key="1">
    <source>
        <dbReference type="EMBL" id="OUI91516.1"/>
    </source>
</evidence>
<proteinExistence type="predicted"/>
<organism evidence="1 2">
    <name type="scientific">Acetobacter indonesiensis</name>
    <dbReference type="NCBI Taxonomy" id="104101"/>
    <lineage>
        <taxon>Bacteria</taxon>
        <taxon>Pseudomonadati</taxon>
        <taxon>Pseudomonadota</taxon>
        <taxon>Alphaproteobacteria</taxon>
        <taxon>Acetobacterales</taxon>
        <taxon>Acetobacteraceae</taxon>
        <taxon>Acetobacter</taxon>
    </lineage>
</organism>
<comment type="caution">
    <text evidence="1">The sequence shown here is derived from an EMBL/GenBank/DDBJ whole genome shotgun (WGS) entry which is preliminary data.</text>
</comment>
<gene>
    <name evidence="1" type="ORF">HK17_11235</name>
</gene>
<sequence>MSMAYSPCPTLENEQGRSLHDAATERWLKTIQQKMRAATIQPRVHFQRTPMRPVDEEGILRDFE</sequence>
<dbReference type="EMBL" id="JOPA01000035">
    <property type="protein sequence ID" value="OUI91516.1"/>
    <property type="molecule type" value="Genomic_DNA"/>
</dbReference>
<protein>
    <submittedName>
        <fullName evidence="1">Uncharacterized protein</fullName>
    </submittedName>
</protein>
<evidence type="ECO:0000313" key="2">
    <source>
        <dbReference type="Proteomes" id="UP000194641"/>
    </source>
</evidence>
<dbReference type="AlphaFoldDB" id="A0A252ANY1"/>
<reference evidence="2" key="1">
    <citation type="submission" date="2014-06" db="EMBL/GenBank/DDBJ databases">
        <authorList>
            <person name="Winans N.J."/>
            <person name="Newell P.D."/>
            <person name="Douglas A.E."/>
        </authorList>
    </citation>
    <scope>NUCLEOTIDE SEQUENCE [LARGE SCALE GENOMIC DNA]</scope>
</reference>